<evidence type="ECO:0000313" key="12">
    <source>
        <dbReference type="Proteomes" id="UP000887458"/>
    </source>
</evidence>
<feature type="transmembrane region" description="Helical" evidence="9">
    <location>
        <begin position="134"/>
        <end position="155"/>
    </location>
</feature>
<evidence type="ECO:0000256" key="2">
    <source>
        <dbReference type="ARBA" id="ARBA00022448"/>
    </source>
</evidence>
<evidence type="ECO:0000256" key="7">
    <source>
        <dbReference type="ARBA" id="ARBA00023136"/>
    </source>
</evidence>
<keyword evidence="4" id="KW-0406">Ion transport</keyword>
<feature type="transmembrane region" description="Helical" evidence="9">
    <location>
        <begin position="458"/>
        <end position="477"/>
    </location>
</feature>
<feature type="transmembrane region" description="Helical" evidence="9">
    <location>
        <begin position="430"/>
        <end position="446"/>
    </location>
</feature>
<evidence type="ECO:0000256" key="9">
    <source>
        <dbReference type="SAM" id="Phobius"/>
    </source>
</evidence>
<accession>A0ABQ8JBP4</accession>
<dbReference type="InterPro" id="IPR004837">
    <property type="entry name" value="NaCa_Exmemb"/>
</dbReference>
<protein>
    <submittedName>
        <fullName evidence="11">Mitochondrial sodium/calcium exchanger protein</fullName>
    </submittedName>
</protein>
<keyword evidence="7 9" id="KW-0472">Membrane</keyword>
<evidence type="ECO:0000256" key="5">
    <source>
        <dbReference type="ARBA" id="ARBA00022692"/>
    </source>
</evidence>
<gene>
    <name evidence="11" type="primary">SLC8B1_2</name>
    <name evidence="11" type="ORF">DERP_001819</name>
</gene>
<keyword evidence="3" id="KW-0050">Antiport</keyword>
<dbReference type="Gene3D" id="1.20.1420.30">
    <property type="entry name" value="NCX, central ion-binding region"/>
    <property type="match status" value="2"/>
</dbReference>
<reference evidence="11 12" key="1">
    <citation type="journal article" date="2018" name="J. Allergy Clin. Immunol.">
        <title>High-quality assembly of Dermatophagoides pteronyssinus genome and transcriptome reveals a wide range of novel allergens.</title>
        <authorList>
            <person name="Liu X.Y."/>
            <person name="Yang K.Y."/>
            <person name="Wang M.Q."/>
            <person name="Kwok J.S."/>
            <person name="Zeng X."/>
            <person name="Yang Z."/>
            <person name="Xiao X.J."/>
            <person name="Lau C.P."/>
            <person name="Li Y."/>
            <person name="Huang Z.M."/>
            <person name="Ba J.G."/>
            <person name="Yim A.K."/>
            <person name="Ouyang C.Y."/>
            <person name="Ngai S.M."/>
            <person name="Chan T.F."/>
            <person name="Leung E.L."/>
            <person name="Liu L."/>
            <person name="Liu Z.G."/>
            <person name="Tsui S.K."/>
        </authorList>
    </citation>
    <scope>NUCLEOTIDE SEQUENCE [LARGE SCALE GENOMIC DNA]</scope>
    <source>
        <strain evidence="11">Derp</strain>
    </source>
</reference>
<keyword evidence="4" id="KW-0106">Calcium</keyword>
<feature type="transmembrane region" description="Helical" evidence="9">
    <location>
        <begin position="62"/>
        <end position="84"/>
    </location>
</feature>
<organism evidence="11 12">
    <name type="scientific">Dermatophagoides pteronyssinus</name>
    <name type="common">European house dust mite</name>
    <dbReference type="NCBI Taxonomy" id="6956"/>
    <lineage>
        <taxon>Eukaryota</taxon>
        <taxon>Metazoa</taxon>
        <taxon>Ecdysozoa</taxon>
        <taxon>Arthropoda</taxon>
        <taxon>Chelicerata</taxon>
        <taxon>Arachnida</taxon>
        <taxon>Acari</taxon>
        <taxon>Acariformes</taxon>
        <taxon>Sarcoptiformes</taxon>
        <taxon>Astigmata</taxon>
        <taxon>Psoroptidia</taxon>
        <taxon>Analgoidea</taxon>
        <taxon>Pyroglyphidae</taxon>
        <taxon>Dermatophagoidinae</taxon>
        <taxon>Dermatophagoides</taxon>
    </lineage>
</organism>
<feature type="transmembrane region" description="Helical" evidence="9">
    <location>
        <begin position="489"/>
        <end position="506"/>
    </location>
</feature>
<evidence type="ECO:0000256" key="8">
    <source>
        <dbReference type="SAM" id="MobiDB-lite"/>
    </source>
</evidence>
<keyword evidence="6 9" id="KW-1133">Transmembrane helix</keyword>
<feature type="domain" description="Sodium/calcium exchanger membrane region" evidence="10">
    <location>
        <begin position="72"/>
        <end position="210"/>
    </location>
</feature>
<keyword evidence="12" id="KW-1185">Reference proteome</keyword>
<sequence length="707" mass="80947">MINFTEQIIFEFHIKDVHCRDVIHINDTKKRCEFVQTTESCAYDGILFSFIEMAYCRLDDSLILNSIILFGILFILFITISLVADNFLCPSLLTISNTLKLPNNIAGVTLLAFGNGAPDIFASIGGISHAKPHLIFASLFGAGTFVTTIVIGCIILSGEFTMNKRPLVRDIIFYIGATFLTWVFIYGRTFKIGNSIALICYYLVYILTIFACRYIYLQIRQTKRQRRQQQLQQQTLLDSELPLTEIRVSISSNVDNHQISSTTSFIMNLNRKNSLSSSNSNLNQDDLSEDEIILPRFFRNGSIMRSTNSRRKSESKHFAHHHWSNTIYSVSKALETDEDDFDSQTYLNQNEREDYNDNSTKYLAQFSINEMMSETKNFLLHICPIDMLEWKEYPFYKKLLELIKAGPYFLLILCIPVVDLESVNDNWCRLLYCINIVIAPQIVIFLKQVEYDINDQFPLWALLLIISFVLIILLFLTTDKNRSPFYHRIFALIGFIVSIIFIQTIANEIINILKTFALLFNLSDSILGLTILAWGNSCGDLISNLSMARHGYHSMAIAACFGGPLFNLLIGLGIPYLMLFIKNDNFSNTINIHYNHMITLPYATLTASLAISLLIFVMGNFRSHRLHGYILITIYMIYIILAFLMEFHLDRDSWYCSCRLPTIPARLSKLARNEPASPSHRLPNDDCDGAAEDDDDDDDDDKYRLAS</sequence>
<evidence type="ECO:0000259" key="10">
    <source>
        <dbReference type="Pfam" id="PF01699"/>
    </source>
</evidence>
<comment type="subcellular location">
    <subcellularLocation>
        <location evidence="1">Membrane</location>
        <topology evidence="1">Multi-pass membrane protein</topology>
    </subcellularLocation>
</comment>
<keyword evidence="5 9" id="KW-0812">Transmembrane</keyword>
<feature type="region of interest" description="Disordered" evidence="8">
    <location>
        <begin position="672"/>
        <end position="707"/>
    </location>
</feature>
<feature type="transmembrane region" description="Helical" evidence="9">
    <location>
        <begin position="598"/>
        <end position="617"/>
    </location>
</feature>
<dbReference type="PANTHER" id="PTHR12266:SF0">
    <property type="entry name" value="MITOCHONDRIAL SODIUM_CALCIUM EXCHANGER PROTEIN"/>
    <property type="match status" value="1"/>
</dbReference>
<name>A0ABQ8JBP4_DERPT</name>
<evidence type="ECO:0000313" key="11">
    <source>
        <dbReference type="EMBL" id="KAH9419986.1"/>
    </source>
</evidence>
<dbReference type="PANTHER" id="PTHR12266">
    <property type="entry name" value="NA+/CA2+ K+ INDEPENDENT EXCHANGER"/>
    <property type="match status" value="1"/>
</dbReference>
<dbReference type="InterPro" id="IPR044880">
    <property type="entry name" value="NCX_ion-bd_dom_sf"/>
</dbReference>
<feature type="compositionally biased region" description="Acidic residues" evidence="8">
    <location>
        <begin position="685"/>
        <end position="700"/>
    </location>
</feature>
<evidence type="ECO:0000256" key="3">
    <source>
        <dbReference type="ARBA" id="ARBA00022449"/>
    </source>
</evidence>
<feature type="transmembrane region" description="Helical" evidence="9">
    <location>
        <begin position="629"/>
        <end position="649"/>
    </location>
</feature>
<keyword evidence="4" id="KW-0109">Calcium transport</keyword>
<dbReference type="EMBL" id="NJHN03000054">
    <property type="protein sequence ID" value="KAH9419986.1"/>
    <property type="molecule type" value="Genomic_DNA"/>
</dbReference>
<reference evidence="11 12" key="2">
    <citation type="journal article" date="2022" name="Mol. Biol. Evol.">
        <title>Comparative Genomics Reveals Insights into the Divergent Evolution of Astigmatic Mites and Household Pest Adaptations.</title>
        <authorList>
            <person name="Xiong Q."/>
            <person name="Wan A.T."/>
            <person name="Liu X."/>
            <person name="Fung C.S."/>
            <person name="Xiao X."/>
            <person name="Malainual N."/>
            <person name="Hou J."/>
            <person name="Wang L."/>
            <person name="Wang M."/>
            <person name="Yang K.Y."/>
            <person name="Cui Y."/>
            <person name="Leung E.L."/>
            <person name="Nong W."/>
            <person name="Shin S.K."/>
            <person name="Au S.W."/>
            <person name="Jeong K.Y."/>
            <person name="Chew F.T."/>
            <person name="Hui J.H."/>
            <person name="Leung T.F."/>
            <person name="Tungtrongchitr A."/>
            <person name="Zhong N."/>
            <person name="Liu Z."/>
            <person name="Tsui S.K."/>
        </authorList>
    </citation>
    <scope>NUCLEOTIDE SEQUENCE [LARGE SCALE GENOMIC DNA]</scope>
    <source>
        <strain evidence="11">Derp</strain>
    </source>
</reference>
<keyword evidence="2" id="KW-0813">Transport</keyword>
<feature type="domain" description="Sodium/calcium exchanger membrane region" evidence="10">
    <location>
        <begin position="491"/>
        <end position="643"/>
    </location>
</feature>
<dbReference type="Pfam" id="PF01699">
    <property type="entry name" value="Na_Ca_ex"/>
    <property type="match status" value="2"/>
</dbReference>
<evidence type="ECO:0000256" key="6">
    <source>
        <dbReference type="ARBA" id="ARBA00022989"/>
    </source>
</evidence>
<proteinExistence type="predicted"/>
<evidence type="ECO:0000256" key="4">
    <source>
        <dbReference type="ARBA" id="ARBA00022568"/>
    </source>
</evidence>
<dbReference type="InterPro" id="IPR051359">
    <property type="entry name" value="CaCA_antiporter"/>
</dbReference>
<comment type="caution">
    <text evidence="11">The sequence shown here is derived from an EMBL/GenBank/DDBJ whole genome shotgun (WGS) entry which is preliminary data.</text>
</comment>
<evidence type="ECO:0000256" key="1">
    <source>
        <dbReference type="ARBA" id="ARBA00004141"/>
    </source>
</evidence>
<feature type="transmembrane region" description="Helical" evidence="9">
    <location>
        <begin position="192"/>
        <end position="216"/>
    </location>
</feature>
<feature type="transmembrane region" description="Helical" evidence="9">
    <location>
        <begin position="555"/>
        <end position="578"/>
    </location>
</feature>
<dbReference type="Proteomes" id="UP000887458">
    <property type="component" value="Unassembled WGS sequence"/>
</dbReference>
<feature type="transmembrane region" description="Helical" evidence="9">
    <location>
        <begin position="167"/>
        <end position="186"/>
    </location>
</feature>